<feature type="non-terminal residue" evidence="1">
    <location>
        <position position="223"/>
    </location>
</feature>
<evidence type="ECO:0000313" key="1">
    <source>
        <dbReference type="EMBL" id="SVE19529.1"/>
    </source>
</evidence>
<reference evidence="1" key="1">
    <citation type="submission" date="2018-05" db="EMBL/GenBank/DDBJ databases">
        <authorList>
            <person name="Lanie J.A."/>
            <person name="Ng W.-L."/>
            <person name="Kazmierczak K.M."/>
            <person name="Andrzejewski T.M."/>
            <person name="Davidsen T.M."/>
            <person name="Wayne K.J."/>
            <person name="Tettelin H."/>
            <person name="Glass J.I."/>
            <person name="Rusch D."/>
            <person name="Podicherti R."/>
            <person name="Tsui H.-C.T."/>
            <person name="Winkler M.E."/>
        </authorList>
    </citation>
    <scope>NUCLEOTIDE SEQUENCE</scope>
</reference>
<name>A0A383BI20_9ZZZZ</name>
<dbReference type="EMBL" id="UINC01200580">
    <property type="protein sequence ID" value="SVE19529.1"/>
    <property type="molecule type" value="Genomic_DNA"/>
</dbReference>
<organism evidence="1">
    <name type="scientific">marine metagenome</name>
    <dbReference type="NCBI Taxonomy" id="408172"/>
    <lineage>
        <taxon>unclassified sequences</taxon>
        <taxon>metagenomes</taxon>
        <taxon>ecological metagenomes</taxon>
    </lineage>
</organism>
<sequence>MAQRLLDVYERPGDFFPNYEELVRGQFEMWEGASRGFLGEESPRYPGVPPAALATRSVGLNYPTMAGLLALPSVGLLFPADPEAAYRAAYEAAFFDIGYAREATALLAAAQSMALAGKAPAVVVYETLAMDPLHLRGYFGGPFIGEKLPVLLKQAAGKKGEELANFLSSALRHFSVFDPYRALAIACTALLAHADDPWQALLVAANQGDLDEAGKWRRYADID</sequence>
<dbReference type="InterPro" id="IPR036705">
    <property type="entry name" value="Ribosyl_crysJ1_sf"/>
</dbReference>
<accession>A0A383BI20</accession>
<proteinExistence type="predicted"/>
<protein>
    <submittedName>
        <fullName evidence="1">Uncharacterized protein</fullName>
    </submittedName>
</protein>
<dbReference type="InterPro" id="IPR005502">
    <property type="entry name" value="Ribosyl_crysJ1"/>
</dbReference>
<dbReference type="AlphaFoldDB" id="A0A383BI20"/>
<gene>
    <name evidence="1" type="ORF">METZ01_LOCUS472383</name>
</gene>
<dbReference type="Pfam" id="PF03747">
    <property type="entry name" value="ADP_ribosyl_GH"/>
    <property type="match status" value="1"/>
</dbReference>
<dbReference type="Gene3D" id="1.10.4080.10">
    <property type="entry name" value="ADP-ribosylation/Crystallin J1"/>
    <property type="match status" value="1"/>
</dbReference>